<dbReference type="InterPro" id="IPR008278">
    <property type="entry name" value="4-PPantetheinyl_Trfase_dom"/>
</dbReference>
<dbReference type="Proteomes" id="UP001501752">
    <property type="component" value="Unassembled WGS sequence"/>
</dbReference>
<feature type="domain" description="4'-phosphopantetheinyl transferase" evidence="3">
    <location>
        <begin position="140"/>
        <end position="205"/>
    </location>
</feature>
<dbReference type="PANTHER" id="PTHR12215">
    <property type="entry name" value="PHOSPHOPANTETHEINE TRANSFERASE"/>
    <property type="match status" value="1"/>
</dbReference>
<dbReference type="PANTHER" id="PTHR12215:SF10">
    <property type="entry name" value="L-AMINOADIPATE-SEMIALDEHYDE DEHYDROGENASE-PHOSPHOPANTETHEINYL TRANSFERASE"/>
    <property type="match status" value="1"/>
</dbReference>
<dbReference type="EMBL" id="BAABIS010000001">
    <property type="protein sequence ID" value="GAA4840176.1"/>
    <property type="molecule type" value="Genomic_DNA"/>
</dbReference>
<dbReference type="InterPro" id="IPR050559">
    <property type="entry name" value="P-Pant_transferase_sf"/>
</dbReference>
<dbReference type="SUPFAM" id="SSF56214">
    <property type="entry name" value="4'-phosphopantetheinyl transferase"/>
    <property type="match status" value="2"/>
</dbReference>
<evidence type="ECO:0000256" key="2">
    <source>
        <dbReference type="ARBA" id="ARBA00022679"/>
    </source>
</evidence>
<comment type="similarity">
    <text evidence="1">Belongs to the P-Pant transferase superfamily. Gsp/Sfp/HetI/AcpT family.</text>
</comment>
<gene>
    <name evidence="5" type="ORF">GCM10023235_14570</name>
</gene>
<evidence type="ECO:0000259" key="3">
    <source>
        <dbReference type="Pfam" id="PF01648"/>
    </source>
</evidence>
<evidence type="ECO:0000313" key="6">
    <source>
        <dbReference type="Proteomes" id="UP001501752"/>
    </source>
</evidence>
<dbReference type="Pfam" id="PF01648">
    <property type="entry name" value="ACPS"/>
    <property type="match status" value="1"/>
</dbReference>
<name>A0ABP9DG57_9ACTN</name>
<dbReference type="GO" id="GO:0016740">
    <property type="term" value="F:transferase activity"/>
    <property type="evidence" value="ECO:0007669"/>
    <property type="project" value="UniProtKB-KW"/>
</dbReference>
<accession>A0ABP9DG57</accession>
<dbReference type="Gene3D" id="3.90.470.20">
    <property type="entry name" value="4'-phosphopantetheinyl transferase domain"/>
    <property type="match status" value="1"/>
</dbReference>
<dbReference type="InterPro" id="IPR055066">
    <property type="entry name" value="AASDHPPT_N"/>
</dbReference>
<keyword evidence="2 5" id="KW-0808">Transferase</keyword>
<protein>
    <submittedName>
        <fullName evidence="5">4'-phosphopantetheinyl transferase superfamily protein</fullName>
    </submittedName>
</protein>
<evidence type="ECO:0000259" key="4">
    <source>
        <dbReference type="Pfam" id="PF22624"/>
    </source>
</evidence>
<reference evidence="6" key="1">
    <citation type="journal article" date="2019" name="Int. J. Syst. Evol. Microbiol.">
        <title>The Global Catalogue of Microorganisms (GCM) 10K type strain sequencing project: providing services to taxonomists for standard genome sequencing and annotation.</title>
        <authorList>
            <consortium name="The Broad Institute Genomics Platform"/>
            <consortium name="The Broad Institute Genome Sequencing Center for Infectious Disease"/>
            <person name="Wu L."/>
            <person name="Ma J."/>
        </authorList>
    </citation>
    <scope>NUCLEOTIDE SEQUENCE [LARGE SCALE GENOMIC DNA]</scope>
    <source>
        <strain evidence="6">JCM 13006</strain>
    </source>
</reference>
<feature type="domain" description="4'-phosphopantetheinyl transferase N-terminal" evidence="4">
    <location>
        <begin position="46"/>
        <end position="135"/>
    </location>
</feature>
<evidence type="ECO:0000313" key="5">
    <source>
        <dbReference type="EMBL" id="GAA4840176.1"/>
    </source>
</evidence>
<dbReference type="InterPro" id="IPR037143">
    <property type="entry name" value="4-PPantetheinyl_Trfase_dom_sf"/>
</dbReference>
<sequence>MTSQSLYVPTAVDVRRIQAELRSPPERSLTGPLAVYLATARGHDEHALRHATEVLDAEERQRAHAFRRESDREAYVLAHAVLRGLLGSHLGMDAATLPLTREPCTGCGGPHGRPVLRGNGVHFSLSHSGDLVMVALATSPVGVDVEQVPSRQATHDVQAMLHPAEAAELMAMLDEDRPAAVARAWVRKEAYLKGLGTGLSRSPGLDYLGTGPEPGPAPPGWHIRDILVPAGYAAALSVRRLE</sequence>
<dbReference type="Pfam" id="PF22624">
    <property type="entry name" value="AASDHPPT_N"/>
    <property type="match status" value="1"/>
</dbReference>
<proteinExistence type="inferred from homology"/>
<evidence type="ECO:0000256" key="1">
    <source>
        <dbReference type="ARBA" id="ARBA00010990"/>
    </source>
</evidence>
<comment type="caution">
    <text evidence="5">The sequence shown here is derived from an EMBL/GenBank/DDBJ whole genome shotgun (WGS) entry which is preliminary data.</text>
</comment>
<keyword evidence="6" id="KW-1185">Reference proteome</keyword>
<dbReference type="RefSeq" id="WP_345701759.1">
    <property type="nucleotide sequence ID" value="NZ_BAABIS010000001.1"/>
</dbReference>
<organism evidence="5 6">
    <name type="scientific">Kitasatospora terrestris</name>
    <dbReference type="NCBI Taxonomy" id="258051"/>
    <lineage>
        <taxon>Bacteria</taxon>
        <taxon>Bacillati</taxon>
        <taxon>Actinomycetota</taxon>
        <taxon>Actinomycetes</taxon>
        <taxon>Kitasatosporales</taxon>
        <taxon>Streptomycetaceae</taxon>
        <taxon>Kitasatospora</taxon>
    </lineage>
</organism>